<dbReference type="PANTHER" id="PTHR10288">
    <property type="entry name" value="KH DOMAIN CONTAINING RNA BINDING PROTEIN"/>
    <property type="match status" value="1"/>
</dbReference>
<comment type="caution">
    <text evidence="2">The sequence shown here is derived from an EMBL/GenBank/DDBJ whole genome shotgun (WGS) entry which is preliminary data.</text>
</comment>
<proteinExistence type="predicted"/>
<dbReference type="OrthoDB" id="442947at2759"/>
<reference evidence="2" key="1">
    <citation type="submission" date="2022-11" db="EMBL/GenBank/DDBJ databases">
        <authorList>
            <person name="Hyden B.L."/>
            <person name="Feng K."/>
            <person name="Yates T."/>
            <person name="Jawdy S."/>
            <person name="Smart L.B."/>
            <person name="Muchero W."/>
        </authorList>
    </citation>
    <scope>NUCLEOTIDE SEQUENCE</scope>
    <source>
        <tissue evidence="2">Shoot tip</tissue>
    </source>
</reference>
<protein>
    <submittedName>
        <fullName evidence="2">RNA-BINDING KH DOMAIN-CONTAINING PROTEIN</fullName>
    </submittedName>
</protein>
<feature type="region of interest" description="Disordered" evidence="1">
    <location>
        <begin position="1"/>
        <end position="50"/>
    </location>
</feature>
<sequence>MANVLSPGNPRWPHHNSTFHSMPPMPRIGEFGDHPPDFGPGGFNGAPPGHGRELSMKILCSTGKIGKGSSNFKVVEQEADASIHVEDASAKLSGILGQGGQDINEMRRLQADIRVYPKNEKPKCASEDDELVQISGNYGVATDVLDIASRLGARTLHDENAGVELECAGPVLGFSLAHNLPGIGPPPSLMMGASSSGGYEPFKSGRCDHEPLIQFLQLLWGSDDVSIFASTSLHLNNNVTELFVILQISDTQI</sequence>
<gene>
    <name evidence="2" type="ORF">OIU79_022365</name>
</gene>
<dbReference type="Proteomes" id="UP001151532">
    <property type="component" value="Chromosome 4"/>
</dbReference>
<dbReference type="AlphaFoldDB" id="A0A9Q1ACU8"/>
<accession>A0A9Q1ACU8</accession>
<evidence type="ECO:0000256" key="1">
    <source>
        <dbReference type="SAM" id="MobiDB-lite"/>
    </source>
</evidence>
<name>A0A9Q1ACU8_SALPP</name>
<evidence type="ECO:0000313" key="2">
    <source>
        <dbReference type="EMBL" id="KAJ6766391.1"/>
    </source>
</evidence>
<organism evidence="2 3">
    <name type="scientific">Salix purpurea</name>
    <name type="common">Purple osier willow</name>
    <dbReference type="NCBI Taxonomy" id="77065"/>
    <lineage>
        <taxon>Eukaryota</taxon>
        <taxon>Viridiplantae</taxon>
        <taxon>Streptophyta</taxon>
        <taxon>Embryophyta</taxon>
        <taxon>Tracheophyta</taxon>
        <taxon>Spermatophyta</taxon>
        <taxon>Magnoliopsida</taxon>
        <taxon>eudicotyledons</taxon>
        <taxon>Gunneridae</taxon>
        <taxon>Pentapetalae</taxon>
        <taxon>rosids</taxon>
        <taxon>fabids</taxon>
        <taxon>Malpighiales</taxon>
        <taxon>Salicaceae</taxon>
        <taxon>Saliceae</taxon>
        <taxon>Salix</taxon>
    </lineage>
</organism>
<evidence type="ECO:0000313" key="3">
    <source>
        <dbReference type="Proteomes" id="UP001151532"/>
    </source>
</evidence>
<keyword evidence="3" id="KW-1185">Reference proteome</keyword>
<reference evidence="2" key="2">
    <citation type="journal article" date="2023" name="Int. J. Mol. Sci.">
        <title>De Novo Assembly and Annotation of 11 Diverse Shrub Willow (Salix) Genomes Reveals Novel Gene Organization in Sex-Linked Regions.</title>
        <authorList>
            <person name="Hyden B."/>
            <person name="Feng K."/>
            <person name="Yates T.B."/>
            <person name="Jawdy S."/>
            <person name="Cereghino C."/>
            <person name="Smart L.B."/>
            <person name="Muchero W."/>
        </authorList>
    </citation>
    <scope>NUCLEOTIDE SEQUENCE</scope>
    <source>
        <tissue evidence="2">Shoot tip</tissue>
    </source>
</reference>
<dbReference type="EMBL" id="JAPFFK010000004">
    <property type="protein sequence ID" value="KAJ6766391.1"/>
    <property type="molecule type" value="Genomic_DNA"/>
</dbReference>